<keyword evidence="5" id="KW-0067">ATP-binding</keyword>
<gene>
    <name evidence="9" type="primary">pafA</name>
    <name evidence="9" type="ORF">ID810_06705</name>
</gene>
<feature type="region of interest" description="Disordered" evidence="8">
    <location>
        <begin position="201"/>
        <end position="220"/>
    </location>
</feature>
<accession>A0A7T0PW58</accession>
<dbReference type="RefSeq" id="WP_166854902.1">
    <property type="nucleotide sequence ID" value="NZ_CP063989.1"/>
</dbReference>
<evidence type="ECO:0000256" key="7">
    <source>
        <dbReference type="NCBIfam" id="TIGR03686"/>
    </source>
</evidence>
<dbReference type="GO" id="GO:0019941">
    <property type="term" value="P:modification-dependent protein catabolic process"/>
    <property type="evidence" value="ECO:0007669"/>
    <property type="project" value="UniProtKB-UniRule"/>
</dbReference>
<evidence type="ECO:0000256" key="6">
    <source>
        <dbReference type="ARBA" id="ARBA00022842"/>
    </source>
</evidence>
<evidence type="ECO:0000256" key="4">
    <source>
        <dbReference type="ARBA" id="ARBA00022786"/>
    </source>
</evidence>
<evidence type="ECO:0000256" key="3">
    <source>
        <dbReference type="ARBA" id="ARBA00022741"/>
    </source>
</evidence>
<organism evidence="9 10">
    <name type="scientific">Actinomyces respiraculi</name>
    <dbReference type="NCBI Taxonomy" id="2744574"/>
    <lineage>
        <taxon>Bacteria</taxon>
        <taxon>Bacillati</taxon>
        <taxon>Actinomycetota</taxon>
        <taxon>Actinomycetes</taxon>
        <taxon>Actinomycetales</taxon>
        <taxon>Actinomycetaceae</taxon>
        <taxon>Actinomyces</taxon>
    </lineage>
</organism>
<dbReference type="GO" id="GO:0046872">
    <property type="term" value="F:metal ion binding"/>
    <property type="evidence" value="ECO:0007669"/>
    <property type="project" value="UniProtKB-KW"/>
</dbReference>
<dbReference type="InterPro" id="IPR004347">
    <property type="entry name" value="Pup_ligase/deamidase"/>
</dbReference>
<dbReference type="GO" id="GO:0016879">
    <property type="term" value="F:ligase activity, forming carbon-nitrogen bonds"/>
    <property type="evidence" value="ECO:0007669"/>
    <property type="project" value="UniProtKB-UniRule"/>
</dbReference>
<dbReference type="KEGG" id="arep:ID810_06705"/>
<evidence type="ECO:0000256" key="2">
    <source>
        <dbReference type="ARBA" id="ARBA00022723"/>
    </source>
</evidence>
<keyword evidence="1 9" id="KW-0436">Ligase</keyword>
<keyword evidence="6" id="KW-0460">Magnesium</keyword>
<dbReference type="Pfam" id="PF03136">
    <property type="entry name" value="Pup_ligase"/>
    <property type="match status" value="1"/>
</dbReference>
<sequence>MLPPSSRASCRRAASEVTAPARRVIGIETEYGITCASTAGSVPPLDADHAARELFAPVVARGRSSNVFTRAGARLYLDVGSHPEYATAECDRLEDLLAQDRAGEIRMARLAQQANDRLAEQGVPGRIHLLKNNLDAEGSGFGCHENYLVRRRGDFWNDARTLVSHLVTRQVLVGAGHVMDAPDGSGARYVFSQRADQMEDAVSSATTRSRPLINTRDEPHADAERYRRMHVIVGDSNIAQGSTLLKTGQMDLLLSYLEEGGSLADLRLAQPMRAIRETCHDLSGTVVLELADGRTITPLDLQEEHLARVSRHADGLDLTPLHRDVLDLWERGLTAVRHQRPRDVVTELDWAAKHQLLTRYAERAGTGLDDPRVARLALAYHDVSATDGLRGRLESAGLLRRWVSEADCEAATRIPPATTRAHLRGSAIGRAEDLRLDLSADWVNLKLDDGRTAPVALRDPFAVVDARVDALLETMDALAAARDGRVPAGV</sequence>
<dbReference type="PANTHER" id="PTHR42307:SF3">
    <property type="entry name" value="PUP--PROTEIN LIGASE"/>
    <property type="match status" value="1"/>
</dbReference>
<dbReference type="InterPro" id="IPR022279">
    <property type="entry name" value="Pup_ligase"/>
</dbReference>
<dbReference type="NCBIfam" id="TIGR03686">
    <property type="entry name" value="pupylate_PafA"/>
    <property type="match status" value="1"/>
</dbReference>
<dbReference type="Proteomes" id="UP000594637">
    <property type="component" value="Chromosome"/>
</dbReference>
<keyword evidence="10" id="KW-1185">Reference proteome</keyword>
<evidence type="ECO:0000256" key="8">
    <source>
        <dbReference type="SAM" id="MobiDB-lite"/>
    </source>
</evidence>
<protein>
    <recommendedName>
        <fullName evidence="7">Pup--protein ligase</fullName>
        <ecNumber evidence="7">6.3.1.19</ecNumber>
    </recommendedName>
</protein>
<evidence type="ECO:0000256" key="5">
    <source>
        <dbReference type="ARBA" id="ARBA00022840"/>
    </source>
</evidence>
<evidence type="ECO:0000313" key="10">
    <source>
        <dbReference type="Proteomes" id="UP000594637"/>
    </source>
</evidence>
<keyword evidence="3" id="KW-0547">Nucleotide-binding</keyword>
<dbReference type="GO" id="GO:0010498">
    <property type="term" value="P:proteasomal protein catabolic process"/>
    <property type="evidence" value="ECO:0007669"/>
    <property type="project" value="UniProtKB-UniRule"/>
</dbReference>
<dbReference type="GO" id="GO:0070490">
    <property type="term" value="P:protein pupylation"/>
    <property type="evidence" value="ECO:0007669"/>
    <property type="project" value="UniProtKB-UniRule"/>
</dbReference>
<name>A0A7T0PW58_9ACTO</name>
<evidence type="ECO:0000313" key="9">
    <source>
        <dbReference type="EMBL" id="QPL04505.1"/>
    </source>
</evidence>
<dbReference type="PANTHER" id="PTHR42307">
    <property type="entry name" value="PUP DEAMIDASE/DEPUPYLASE"/>
    <property type="match status" value="1"/>
</dbReference>
<keyword evidence="4" id="KW-0833">Ubl conjugation pathway</keyword>
<dbReference type="EC" id="6.3.1.19" evidence="7"/>
<reference evidence="9 10" key="1">
    <citation type="submission" date="2020-11" db="EMBL/GenBank/DDBJ databases">
        <title>Actinomyces sp. ZJ750.</title>
        <authorList>
            <person name="Zhou J."/>
        </authorList>
    </citation>
    <scope>NUCLEOTIDE SEQUENCE [LARGE SCALE GENOMIC DNA]</scope>
    <source>
        <strain evidence="9 10">ZJ750</strain>
    </source>
</reference>
<proteinExistence type="predicted"/>
<keyword evidence="2" id="KW-0479">Metal-binding</keyword>
<evidence type="ECO:0000256" key="1">
    <source>
        <dbReference type="ARBA" id="ARBA00022598"/>
    </source>
</evidence>
<dbReference type="GO" id="GO:0005524">
    <property type="term" value="F:ATP binding"/>
    <property type="evidence" value="ECO:0007669"/>
    <property type="project" value="UniProtKB-KW"/>
</dbReference>
<dbReference type="AlphaFoldDB" id="A0A7T0PW58"/>
<dbReference type="EMBL" id="CP063989">
    <property type="protein sequence ID" value="QPL04505.1"/>
    <property type="molecule type" value="Genomic_DNA"/>
</dbReference>